<protein>
    <submittedName>
        <fullName evidence="5">Uncharacterized protein</fullName>
    </submittedName>
</protein>
<feature type="transmembrane region" description="Helical" evidence="4">
    <location>
        <begin position="723"/>
        <end position="745"/>
    </location>
</feature>
<feature type="transmembrane region" description="Helical" evidence="4">
    <location>
        <begin position="691"/>
        <end position="711"/>
    </location>
</feature>
<dbReference type="Proteomes" id="UP000823749">
    <property type="component" value="Chromosome 5"/>
</dbReference>
<keyword evidence="6" id="KW-1185">Reference proteome</keyword>
<keyword evidence="4" id="KW-0472">Membrane</keyword>
<evidence type="ECO:0000256" key="4">
    <source>
        <dbReference type="SAM" id="Phobius"/>
    </source>
</evidence>
<keyword evidence="4" id="KW-0812">Transmembrane</keyword>
<evidence type="ECO:0000313" key="6">
    <source>
        <dbReference type="Proteomes" id="UP000823749"/>
    </source>
</evidence>
<sequence>MLLLCRAAGDAEFRVRLLRMATKNSSPEKQPSPTAVKPAIASCRKKKSDDATFMEDLKDHIDEFIHGSMDEHKTCFKKTIQKMFGMSKVVAERSAETKEVESSLPLQTTFSVLLLHQAPLISGLLRRVSGAFCYVIPGVQFRHRLDWLCVLGYGVWMVVHVLFLHWDKIPNPSPLSSRVASYYLETAEGQRVIAAFAVRGADNRMVYQPFHEFVEDYQGVFNLGHVSQWNYGFQLNAWLDDLVYHSFVRYSEEAVDQCWYLKKLSMPGTTERLPRALQQYFPADGSSTWVLLRHGKKAWSVEIVNHELNRNWNEFRQAHQLEVDHRVVFSCETASVSGSSIRLSLIQMAVNFRLIGLVQLAAGRICPHLQVNSNLRTACLPSVLVDSHAVLKFIYFNVYGPDLRSEFNFRLRHVFEMLELEQMEIKMGSRTWIIPVQNLQVNRMPQIEAETKEEIDFDAQVGKECSLATCIVVIKPILAAAAAASSKFDVGETIPRAVDVTCMPNLRLIHSAATFDDVGALKDINWVGLLVLFFKQRVSSIKQSYIHMTENSDADYVVFGEGSSPRLENFQQAFNSASCFPHLLPGYFVPLLISTGAIPLDRERWSDGYFFDIDRILGGVWLRSWVQAAAAVSNMGIFVAEMSSDSFPLHPKFFTQRSQCGTPLTGILFSASGLILLSWLCFQEIVAAENFLCCFGMIMEFIAFVTLRINYPAASWPYNVPVGTTTGAILMCIPPTLCILLVLALASSKVKVISLLAVVVGLVCETLLHNSFKLHNITFISVINWATIIHSRSQNMPKIYKQK</sequence>
<organism evidence="5 6">
    <name type="scientific">Rhododendron griersonianum</name>
    <dbReference type="NCBI Taxonomy" id="479676"/>
    <lineage>
        <taxon>Eukaryota</taxon>
        <taxon>Viridiplantae</taxon>
        <taxon>Streptophyta</taxon>
        <taxon>Embryophyta</taxon>
        <taxon>Tracheophyta</taxon>
        <taxon>Spermatophyta</taxon>
        <taxon>Magnoliopsida</taxon>
        <taxon>eudicotyledons</taxon>
        <taxon>Gunneridae</taxon>
        <taxon>Pentapetalae</taxon>
        <taxon>asterids</taxon>
        <taxon>Ericales</taxon>
        <taxon>Ericaceae</taxon>
        <taxon>Ericoideae</taxon>
        <taxon>Rhodoreae</taxon>
        <taxon>Rhododendron</taxon>
    </lineage>
</organism>
<dbReference type="PANTHER" id="PTHR45826">
    <property type="entry name" value="POLYAMINE TRANSPORTER PUT1"/>
    <property type="match status" value="1"/>
</dbReference>
<feature type="transmembrane region" description="Helical" evidence="4">
    <location>
        <begin position="664"/>
        <end position="682"/>
    </location>
</feature>
<accession>A0AAV6K647</accession>
<dbReference type="InterPro" id="IPR044566">
    <property type="entry name" value="RMV1-like"/>
</dbReference>
<comment type="subcellular location">
    <subcellularLocation>
        <location evidence="1">Cell membrane</location>
        <topology evidence="1">Multi-pass membrane protein</topology>
    </subcellularLocation>
</comment>
<feature type="transmembrane region" description="Helical" evidence="4">
    <location>
        <begin position="752"/>
        <end position="768"/>
    </location>
</feature>
<gene>
    <name evidence="5" type="ORF">RHGRI_013553</name>
</gene>
<reference evidence="5" key="1">
    <citation type="submission" date="2020-08" db="EMBL/GenBank/DDBJ databases">
        <title>Plant Genome Project.</title>
        <authorList>
            <person name="Zhang R.-G."/>
        </authorList>
    </citation>
    <scope>NUCLEOTIDE SEQUENCE</scope>
    <source>
        <strain evidence="5">WSP0</strain>
        <tissue evidence="5">Leaf</tissue>
    </source>
</reference>
<evidence type="ECO:0000313" key="5">
    <source>
        <dbReference type="EMBL" id="KAG5547905.1"/>
    </source>
</evidence>
<name>A0AAV6K647_9ERIC</name>
<dbReference type="GO" id="GO:0005886">
    <property type="term" value="C:plasma membrane"/>
    <property type="evidence" value="ECO:0007669"/>
    <property type="project" value="UniProtKB-SubCell"/>
</dbReference>
<keyword evidence="2" id="KW-0813">Transport</keyword>
<evidence type="ECO:0000256" key="3">
    <source>
        <dbReference type="ARBA" id="ARBA00022475"/>
    </source>
</evidence>
<comment type="caution">
    <text evidence="5">The sequence shown here is derived from an EMBL/GenBank/DDBJ whole genome shotgun (WGS) entry which is preliminary data.</text>
</comment>
<proteinExistence type="predicted"/>
<evidence type="ECO:0000256" key="1">
    <source>
        <dbReference type="ARBA" id="ARBA00004651"/>
    </source>
</evidence>
<dbReference type="AlphaFoldDB" id="A0AAV6K647"/>
<evidence type="ECO:0000256" key="2">
    <source>
        <dbReference type="ARBA" id="ARBA00022448"/>
    </source>
</evidence>
<keyword evidence="3" id="KW-1003">Cell membrane</keyword>
<keyword evidence="4" id="KW-1133">Transmembrane helix</keyword>
<dbReference type="PANTHER" id="PTHR45826:SF4">
    <property type="entry name" value="NEUTRAL AMINO ACID TRANSPORTER"/>
    <property type="match status" value="1"/>
</dbReference>
<dbReference type="GO" id="GO:0022857">
    <property type="term" value="F:transmembrane transporter activity"/>
    <property type="evidence" value="ECO:0007669"/>
    <property type="project" value="InterPro"/>
</dbReference>
<dbReference type="EMBL" id="JACTNZ010000005">
    <property type="protein sequence ID" value="KAG5547905.1"/>
    <property type="molecule type" value="Genomic_DNA"/>
</dbReference>